<dbReference type="Proteomes" id="UP001203297">
    <property type="component" value="Unassembled WGS sequence"/>
</dbReference>
<dbReference type="AlphaFoldDB" id="A0AAD4M9A6"/>
<keyword evidence="3" id="KW-1185">Reference proteome</keyword>
<organism evidence="2 3">
    <name type="scientific">Multifurca ochricompacta</name>
    <dbReference type="NCBI Taxonomy" id="376703"/>
    <lineage>
        <taxon>Eukaryota</taxon>
        <taxon>Fungi</taxon>
        <taxon>Dikarya</taxon>
        <taxon>Basidiomycota</taxon>
        <taxon>Agaricomycotina</taxon>
        <taxon>Agaricomycetes</taxon>
        <taxon>Russulales</taxon>
        <taxon>Russulaceae</taxon>
        <taxon>Multifurca</taxon>
    </lineage>
</organism>
<protein>
    <submittedName>
        <fullName evidence="2">Uncharacterized protein</fullName>
    </submittedName>
</protein>
<proteinExistence type="predicted"/>
<name>A0AAD4M9A6_9AGAM</name>
<feature type="region of interest" description="Disordered" evidence="1">
    <location>
        <begin position="1"/>
        <end position="95"/>
    </location>
</feature>
<evidence type="ECO:0000313" key="2">
    <source>
        <dbReference type="EMBL" id="KAI0305408.1"/>
    </source>
</evidence>
<gene>
    <name evidence="2" type="ORF">B0F90DRAFT_1815045</name>
</gene>
<dbReference type="EMBL" id="WTXG01000005">
    <property type="protein sequence ID" value="KAI0305408.1"/>
    <property type="molecule type" value="Genomic_DNA"/>
</dbReference>
<evidence type="ECO:0000313" key="3">
    <source>
        <dbReference type="Proteomes" id="UP001203297"/>
    </source>
</evidence>
<feature type="compositionally biased region" description="Acidic residues" evidence="1">
    <location>
        <begin position="39"/>
        <end position="48"/>
    </location>
</feature>
<feature type="compositionally biased region" description="Basic and acidic residues" evidence="1">
    <location>
        <begin position="7"/>
        <end position="38"/>
    </location>
</feature>
<comment type="caution">
    <text evidence="2">The sequence shown here is derived from an EMBL/GenBank/DDBJ whole genome shotgun (WGS) entry which is preliminary data.</text>
</comment>
<accession>A0AAD4M9A6</accession>
<sequence>MARRKKLSENDLDSRRVSKSRKTAEQKLKEPIKRKAVDEDSSDSEEDTQPSTKVVKKPRITSQADDDSEHSESASTKLLMSSEGESYVDLGKKKRVTVRSFKGSLPFTSRPRTY</sequence>
<reference evidence="2" key="1">
    <citation type="journal article" date="2022" name="New Phytol.">
        <title>Evolutionary transition to the ectomycorrhizal habit in the genomes of a hyperdiverse lineage of mushroom-forming fungi.</title>
        <authorList>
            <person name="Looney B."/>
            <person name="Miyauchi S."/>
            <person name="Morin E."/>
            <person name="Drula E."/>
            <person name="Courty P.E."/>
            <person name="Kohler A."/>
            <person name="Kuo A."/>
            <person name="LaButti K."/>
            <person name="Pangilinan J."/>
            <person name="Lipzen A."/>
            <person name="Riley R."/>
            <person name="Andreopoulos W."/>
            <person name="He G."/>
            <person name="Johnson J."/>
            <person name="Nolan M."/>
            <person name="Tritt A."/>
            <person name="Barry K.W."/>
            <person name="Grigoriev I.V."/>
            <person name="Nagy L.G."/>
            <person name="Hibbett D."/>
            <person name="Henrissat B."/>
            <person name="Matheny P.B."/>
            <person name="Labbe J."/>
            <person name="Martin F.M."/>
        </authorList>
    </citation>
    <scope>NUCLEOTIDE SEQUENCE</scope>
    <source>
        <strain evidence="2">BPL690</strain>
    </source>
</reference>
<evidence type="ECO:0000256" key="1">
    <source>
        <dbReference type="SAM" id="MobiDB-lite"/>
    </source>
</evidence>